<dbReference type="Proteomes" id="UP000290211">
    <property type="component" value="Segment"/>
</dbReference>
<dbReference type="GO" id="GO:0039502">
    <property type="term" value="P:symbiont-mediated suppression of host type I interferon-mediated signaling pathway"/>
    <property type="evidence" value="ECO:0007669"/>
    <property type="project" value="UniProtKB-UniRule"/>
</dbReference>
<accession>A0A2D2AKU7</accession>
<keyword evidence="2 16" id="KW-0244">Early protein</keyword>
<keyword evidence="11 16" id="KW-0010">Activator</keyword>
<evidence type="ECO:0000256" key="6">
    <source>
        <dbReference type="ARBA" id="ARBA00022723"/>
    </source>
</evidence>
<dbReference type="GO" id="GO:0006355">
    <property type="term" value="P:regulation of DNA-templated transcription"/>
    <property type="evidence" value="ECO:0007669"/>
    <property type="project" value="UniProtKB-UniRule"/>
</dbReference>
<protein>
    <recommendedName>
        <fullName evidence="16 17">Protein E6</fullName>
    </recommendedName>
</protein>
<dbReference type="SUPFAM" id="SSF161229">
    <property type="entry name" value="E6 C-terminal domain-like"/>
    <property type="match status" value="2"/>
</dbReference>
<evidence type="ECO:0000256" key="14">
    <source>
        <dbReference type="ARBA" id="ARBA00023280"/>
    </source>
</evidence>
<keyword evidence="3 16" id="KW-1048">Host nucleus</keyword>
<keyword evidence="9 16" id="KW-0805">Transcription regulation</keyword>
<proteinExistence type="inferred from homology"/>
<keyword evidence="10 16" id="KW-0238">DNA-binding</keyword>
<comment type="caution">
    <text evidence="16">Lacks conserved residue(s) required for the propagation of feature annotation.</text>
</comment>
<dbReference type="GO" id="GO:0042025">
    <property type="term" value="C:host cell nucleus"/>
    <property type="evidence" value="ECO:0007669"/>
    <property type="project" value="UniProtKB-SubCell"/>
</dbReference>
<dbReference type="GO" id="GO:0052170">
    <property type="term" value="P:symbiont-mediated suppression of host innate immune response"/>
    <property type="evidence" value="ECO:0007669"/>
    <property type="project" value="UniProtKB-KW"/>
</dbReference>
<dbReference type="HAMAP" id="MF_04006">
    <property type="entry name" value="HPV_E6"/>
    <property type="match status" value="1"/>
</dbReference>
<keyword evidence="15 16" id="KW-1119">Modulation of host cell apoptosis by virus</keyword>
<evidence type="ECO:0000256" key="9">
    <source>
        <dbReference type="ARBA" id="ARBA00023015"/>
    </source>
</evidence>
<keyword evidence="8 16" id="KW-0862">Zinc</keyword>
<dbReference type="GO" id="GO:0003677">
    <property type="term" value="F:DNA binding"/>
    <property type="evidence" value="ECO:0007669"/>
    <property type="project" value="UniProtKB-UniRule"/>
</dbReference>
<evidence type="ECO:0000256" key="4">
    <source>
        <dbReference type="ARBA" id="ARBA00022581"/>
    </source>
</evidence>
<keyword evidence="13 16" id="KW-1035">Host cytoplasm</keyword>
<evidence type="ECO:0000256" key="16">
    <source>
        <dbReference type="HAMAP-Rule" id="MF_04006"/>
    </source>
</evidence>
<evidence type="ECO:0000256" key="10">
    <source>
        <dbReference type="ARBA" id="ARBA00023125"/>
    </source>
</evidence>
<organism evidence="18 19">
    <name type="scientific">Alphapapillomavirus 3</name>
    <dbReference type="NCBI Taxonomy" id="333767"/>
    <lineage>
        <taxon>Viruses</taxon>
        <taxon>Monodnaviria</taxon>
        <taxon>Shotokuvirae</taxon>
        <taxon>Cossaviricota</taxon>
        <taxon>Papovaviricetes</taxon>
        <taxon>Zurhausenvirales</taxon>
        <taxon>Papillomaviridae</taxon>
        <taxon>Firstpapillomavirinae</taxon>
        <taxon>Alphapapillomavirus</taxon>
    </lineage>
</organism>
<evidence type="ECO:0000313" key="18">
    <source>
        <dbReference type="EMBL" id="ATQ38077.1"/>
    </source>
</evidence>
<keyword evidence="5 16" id="KW-1090">Inhibition of host innate immune response by virus</keyword>
<comment type="function">
    <text evidence="16">Plays a major role in the induction and maintenance of cellular transformation. E6 associates with host UBE3A/E6-AP ubiquitin-protein ligase and modulates its activity. Sequesters tumor suppressor TP53 in the host cytoplasm and modulates its activity by interacting with host EP300 that results in the reduction of TP53 acetylation and activation. In turn, apoptosis induced by DNA damage is inhibited. E6 protects also host keratinocytes from apoptosis by mediating the degradation of host BAK1. May also inhibit host immune response.</text>
</comment>
<evidence type="ECO:0000256" key="8">
    <source>
        <dbReference type="ARBA" id="ARBA00022833"/>
    </source>
</evidence>
<evidence type="ECO:0000313" key="19">
    <source>
        <dbReference type="Proteomes" id="UP000290211"/>
    </source>
</evidence>
<keyword evidence="6 16" id="KW-0479">Metal-binding</keyword>
<dbReference type="InterPro" id="IPR038575">
    <property type="entry name" value="E6_sf"/>
</dbReference>
<sequence length="148" mass="17132">MPMGPCKPTNIWLLCKDCEVDLEDLRITCVFCKTELTTEEALAFAIKELYIVWRHDWPFAVCAPCLARETKVRELRHWSNSCYGPTVEQETGKPLAEIYIRCHACCTPLSCQEKEYQVQTSIHFHKISGQWMGRCSRCRGACTARWQP</sequence>
<dbReference type="Pfam" id="PF00518">
    <property type="entry name" value="E6"/>
    <property type="match status" value="1"/>
</dbReference>
<evidence type="ECO:0000256" key="15">
    <source>
        <dbReference type="ARBA" id="ARBA00023323"/>
    </source>
</evidence>
<evidence type="ECO:0000256" key="12">
    <source>
        <dbReference type="ARBA" id="ARBA00023163"/>
    </source>
</evidence>
<comment type="miscellaneous">
    <text evidence="16">Belongs to the low risk human alphapapillomavirus family. The cancer-causing human papillomavirus E6 protein has a unique carboxy terminal PDZ domain containing substrate but low risk E6s do not possess this domain.</text>
</comment>
<evidence type="ECO:0000256" key="7">
    <source>
        <dbReference type="ARBA" id="ARBA00022771"/>
    </source>
</evidence>
<evidence type="ECO:0000256" key="5">
    <source>
        <dbReference type="ARBA" id="ARBA00022632"/>
    </source>
</evidence>
<keyword evidence="12 16" id="KW-0804">Transcription</keyword>
<comment type="similarity">
    <text evidence="1 17">Belongs to the papillomaviridae E6 protein family.</text>
</comment>
<evidence type="ECO:0000256" key="11">
    <source>
        <dbReference type="ARBA" id="ARBA00023159"/>
    </source>
</evidence>
<reference evidence="19" key="1">
    <citation type="submission" date="2017-07" db="EMBL/GenBank/DDBJ databases">
        <title>HPV diversity in WHIM patients.</title>
        <authorList>
            <person name="Pastrana D.V."/>
            <person name="Peretti A."/>
            <person name="Welch N.L."/>
            <person name="Borgogna C."/>
            <person name="Badolato R."/>
            <person name="Gariglio M."/>
            <person name="FitzGerald P.C."/>
            <person name="McIntosh C.E."/>
            <person name="Van Doorslaer K."/>
            <person name="McBride A."/>
            <person name="Bliskovsky V."/>
            <person name="Velez D."/>
            <person name="Cho E."/>
            <person name="Brownell I."/>
            <person name="Liu J.S."/>
            <person name="Gonzalez C.M."/>
            <person name="Maldarelli F."/>
            <person name="Lisco A."/>
            <person name="Androphy E.J."/>
            <person name="Uldrick T.S."/>
            <person name="Yarchoan R."/>
            <person name="Dvoretzky I."/>
            <person name="Holland S.M."/>
            <person name="Freeman A.F."/>
            <person name="Murphy P.M."/>
            <person name="McDermott D.H."/>
            <person name="Buck C.B."/>
        </authorList>
    </citation>
    <scope>NUCLEOTIDE SEQUENCE [LARGE SCALE GENOMIC DNA]</scope>
</reference>
<evidence type="ECO:0000256" key="13">
    <source>
        <dbReference type="ARBA" id="ARBA00023200"/>
    </source>
</evidence>
<dbReference type="GO" id="GO:0030430">
    <property type="term" value="C:host cell cytoplasm"/>
    <property type="evidence" value="ECO:0007669"/>
    <property type="project" value="UniProtKB-SubCell"/>
</dbReference>
<keyword evidence="4 16" id="KW-0945">Host-virus interaction</keyword>
<dbReference type="InterPro" id="IPR001334">
    <property type="entry name" value="E6"/>
</dbReference>
<dbReference type="GO" id="GO:0006351">
    <property type="term" value="P:DNA-templated transcription"/>
    <property type="evidence" value="ECO:0007669"/>
    <property type="project" value="UniProtKB-UniRule"/>
</dbReference>
<dbReference type="EMBL" id="MF588676">
    <property type="protein sequence ID" value="ATQ38077.1"/>
    <property type="molecule type" value="Genomic_DNA"/>
</dbReference>
<dbReference type="GO" id="GO:0008270">
    <property type="term" value="F:zinc ion binding"/>
    <property type="evidence" value="ECO:0007669"/>
    <property type="project" value="UniProtKB-KW"/>
</dbReference>
<dbReference type="GO" id="GO:0039648">
    <property type="term" value="P:symbiont-mediated perturbation of host ubiquitin-like protein modification"/>
    <property type="evidence" value="ECO:0007669"/>
    <property type="project" value="UniProtKB-UniRule"/>
</dbReference>
<comment type="subcellular location">
    <subcellularLocation>
        <location evidence="16 17">Host cytoplasm</location>
    </subcellularLocation>
    <subcellularLocation>
        <location evidence="16 17">Host nucleus</location>
    </subcellularLocation>
</comment>
<evidence type="ECO:0000256" key="3">
    <source>
        <dbReference type="ARBA" id="ARBA00022562"/>
    </source>
</evidence>
<dbReference type="GO" id="GO:0052150">
    <property type="term" value="P:symbiont-mediated perturbation of host apoptosis"/>
    <property type="evidence" value="ECO:0007669"/>
    <property type="project" value="UniProtKB-KW"/>
</dbReference>
<feature type="zinc finger region" evidence="16">
    <location>
        <begin position="102"/>
        <end position="138"/>
    </location>
</feature>
<comment type="subunit">
    <text evidence="16">Forms homodimers. Interacts with ubiquitin-protein ligase UBE3A/E6-AP; this interaction stimulates UBE3A ubiquitin activity. Interacts with host TP53 and EP300; this interaction inhibits TP53 activity.</text>
</comment>
<evidence type="ECO:0000256" key="2">
    <source>
        <dbReference type="ARBA" id="ARBA00022518"/>
    </source>
</evidence>
<dbReference type="Gene3D" id="3.30.240.40">
    <property type="entry name" value="E6 early regulatory protein"/>
    <property type="match status" value="2"/>
</dbReference>
<gene>
    <name evidence="16 18" type="primary">E6</name>
</gene>
<feature type="zinc finger region" evidence="16">
    <location>
        <begin position="29"/>
        <end position="65"/>
    </location>
</feature>
<evidence type="ECO:0000256" key="17">
    <source>
        <dbReference type="RuleBase" id="RU363123"/>
    </source>
</evidence>
<name>A0A2D2AKU7_9PAPI</name>
<evidence type="ECO:0000256" key="1">
    <source>
        <dbReference type="ARBA" id="ARBA00006346"/>
    </source>
</evidence>
<keyword evidence="7 16" id="KW-0863">Zinc-finger</keyword>
<keyword evidence="14 16" id="KW-0899">Viral immunoevasion</keyword>